<dbReference type="InterPro" id="IPR050259">
    <property type="entry name" value="SDR"/>
</dbReference>
<sequence length="254" mass="26404">MQYDLFNKVAVITGGTSGIGLSTAKLFLSNGAKVVIVGRDSTKGHAAKQSLAAISNTIDYVQGDVSHPADCVNIIEQATTIFGKLDILVNSAGIYQENLISDVSEEDYNTIMDVNVKGVYFMCKSALPELRKAGGGSIINLASDAGINGNLLCTAYCASKGAVIALTKALALECAPYDIRANCVCPGDVATPLLDHQLTAPNNICTLSDMANLYPLGRIAQPSEVAHVISFLASPAASFVTGAVWTVDGGLTAC</sequence>
<dbReference type="PANTHER" id="PTHR42879:SF2">
    <property type="entry name" value="3-OXOACYL-[ACYL-CARRIER-PROTEIN] REDUCTASE FABG"/>
    <property type="match status" value="1"/>
</dbReference>
<dbReference type="NCBIfam" id="NF005559">
    <property type="entry name" value="PRK07231.1"/>
    <property type="match status" value="1"/>
</dbReference>
<dbReference type="RefSeq" id="WP_094605221.1">
    <property type="nucleotide sequence ID" value="NZ_CP155573.1"/>
</dbReference>
<dbReference type="EC" id="1.1.1.385" evidence="2"/>
<reference evidence="2" key="1">
    <citation type="submission" date="2024-05" db="EMBL/GenBank/DDBJ databases">
        <title>Isolation and characterization of Sporomusa carbonis sp. nov., a carboxydotrophic hydrogenogen in the genus of Sporomusa isolated from a charcoal burning pile.</title>
        <authorList>
            <person name="Boeer T."/>
            <person name="Rosenbaum F."/>
            <person name="Eysell L."/>
            <person name="Mueller V."/>
            <person name="Daniel R."/>
            <person name="Poehlein A."/>
        </authorList>
    </citation>
    <scope>NUCLEOTIDE SEQUENCE [LARGE SCALE GENOMIC DNA]</scope>
    <source>
        <strain evidence="2">DSM 10669</strain>
    </source>
</reference>
<dbReference type="Pfam" id="PF13561">
    <property type="entry name" value="adh_short_C2"/>
    <property type="match status" value="1"/>
</dbReference>
<protein>
    <submittedName>
        <fullName evidence="2">Dihydroanticapsin 7-dehydrogenase</fullName>
        <ecNumber evidence="2">1.1.1.385</ecNumber>
    </submittedName>
</protein>
<dbReference type="Proteomes" id="UP000216752">
    <property type="component" value="Chromosome"/>
</dbReference>
<name>A0ABZ3IN83_9FIRM</name>
<dbReference type="PRINTS" id="PR00080">
    <property type="entry name" value="SDRFAMILY"/>
</dbReference>
<dbReference type="EMBL" id="CP155573">
    <property type="protein sequence ID" value="XFO67115.1"/>
    <property type="molecule type" value="Genomic_DNA"/>
</dbReference>
<dbReference type="PANTHER" id="PTHR42879">
    <property type="entry name" value="3-OXOACYL-(ACYL-CARRIER-PROTEIN) REDUCTASE"/>
    <property type="match status" value="1"/>
</dbReference>
<organism evidence="2 3">
    <name type="scientific">Sporomusa silvacetica DSM 10669</name>
    <dbReference type="NCBI Taxonomy" id="1123289"/>
    <lineage>
        <taxon>Bacteria</taxon>
        <taxon>Bacillati</taxon>
        <taxon>Bacillota</taxon>
        <taxon>Negativicutes</taxon>
        <taxon>Selenomonadales</taxon>
        <taxon>Sporomusaceae</taxon>
        <taxon>Sporomusa</taxon>
    </lineage>
</organism>
<evidence type="ECO:0000256" key="1">
    <source>
        <dbReference type="ARBA" id="ARBA00006484"/>
    </source>
</evidence>
<dbReference type="PRINTS" id="PR00081">
    <property type="entry name" value="GDHRDH"/>
</dbReference>
<keyword evidence="3" id="KW-1185">Reference proteome</keyword>
<accession>A0ABZ3IN83</accession>
<gene>
    <name evidence="2" type="primary">bacC</name>
    <name evidence="2" type="ORF">SPSIL_032940</name>
</gene>
<evidence type="ECO:0000313" key="3">
    <source>
        <dbReference type="Proteomes" id="UP000216752"/>
    </source>
</evidence>
<proteinExistence type="inferred from homology"/>
<dbReference type="Gene3D" id="3.40.50.720">
    <property type="entry name" value="NAD(P)-binding Rossmann-like Domain"/>
    <property type="match status" value="1"/>
</dbReference>
<keyword evidence="2" id="KW-0560">Oxidoreductase</keyword>
<dbReference type="GO" id="GO:0016491">
    <property type="term" value="F:oxidoreductase activity"/>
    <property type="evidence" value="ECO:0007669"/>
    <property type="project" value="UniProtKB-KW"/>
</dbReference>
<dbReference type="SUPFAM" id="SSF51735">
    <property type="entry name" value="NAD(P)-binding Rossmann-fold domains"/>
    <property type="match status" value="1"/>
</dbReference>
<dbReference type="InterPro" id="IPR002347">
    <property type="entry name" value="SDR_fam"/>
</dbReference>
<evidence type="ECO:0000313" key="2">
    <source>
        <dbReference type="EMBL" id="XFO67115.1"/>
    </source>
</evidence>
<dbReference type="InterPro" id="IPR036291">
    <property type="entry name" value="NAD(P)-bd_dom_sf"/>
</dbReference>
<comment type="similarity">
    <text evidence="1">Belongs to the short-chain dehydrogenases/reductases (SDR) family.</text>
</comment>
<dbReference type="PROSITE" id="PS00061">
    <property type="entry name" value="ADH_SHORT"/>
    <property type="match status" value="1"/>
</dbReference>
<dbReference type="CDD" id="cd05233">
    <property type="entry name" value="SDR_c"/>
    <property type="match status" value="1"/>
</dbReference>
<dbReference type="InterPro" id="IPR020904">
    <property type="entry name" value="Sc_DH/Rdtase_CS"/>
</dbReference>